<proteinExistence type="predicted"/>
<evidence type="ECO:0000256" key="4">
    <source>
        <dbReference type="ARBA" id="ARBA00022723"/>
    </source>
</evidence>
<dbReference type="SUPFAM" id="SSF54001">
    <property type="entry name" value="Cysteine proteinases"/>
    <property type="match status" value="1"/>
</dbReference>
<keyword evidence="7" id="KW-1185">Reference proteome</keyword>
<dbReference type="Gene3D" id="3.90.70.30">
    <property type="entry name" value="Phytochelatin synthase, N-terminal domain"/>
    <property type="match status" value="1"/>
</dbReference>
<comment type="caution">
    <text evidence="6">The sequence shown here is derived from an EMBL/GenBank/DDBJ whole genome shotgun (WGS) entry which is preliminary data.</text>
</comment>
<evidence type="ECO:0000259" key="5">
    <source>
        <dbReference type="PROSITE" id="PS51443"/>
    </source>
</evidence>
<organism evidence="6 7">
    <name type="scientific">Dimorphilus gyrociliatus</name>
    <dbReference type="NCBI Taxonomy" id="2664684"/>
    <lineage>
        <taxon>Eukaryota</taxon>
        <taxon>Metazoa</taxon>
        <taxon>Spiralia</taxon>
        <taxon>Lophotrochozoa</taxon>
        <taxon>Annelida</taxon>
        <taxon>Polychaeta</taxon>
        <taxon>Polychaeta incertae sedis</taxon>
        <taxon>Dinophilidae</taxon>
        <taxon>Dimorphilus</taxon>
    </lineage>
</organism>
<protein>
    <recommendedName>
        <fullName evidence="1">glutathione gamma-glutamylcysteinyltransferase</fullName>
        <ecNumber evidence="1">2.3.2.15</ecNumber>
    </recommendedName>
</protein>
<dbReference type="GO" id="GO:0010038">
    <property type="term" value="P:response to metal ion"/>
    <property type="evidence" value="ECO:0007669"/>
    <property type="project" value="InterPro"/>
</dbReference>
<dbReference type="GO" id="GO:0016756">
    <property type="term" value="F:glutathione gamma-glutamylcysteinyltransferase activity"/>
    <property type="evidence" value="ECO:0007669"/>
    <property type="project" value="UniProtKB-EC"/>
</dbReference>
<feature type="domain" description="Peptidase C83" evidence="5">
    <location>
        <begin position="1"/>
        <end position="216"/>
    </location>
</feature>
<evidence type="ECO:0000256" key="3">
    <source>
        <dbReference type="ARBA" id="ARBA00022679"/>
    </source>
</evidence>
<name>A0A7I8VDT4_9ANNE</name>
<evidence type="ECO:0000256" key="2">
    <source>
        <dbReference type="ARBA" id="ARBA00022539"/>
    </source>
</evidence>
<dbReference type="OrthoDB" id="448954at2759"/>
<dbReference type="InterPro" id="IPR007719">
    <property type="entry name" value="PCS_N"/>
</dbReference>
<reference evidence="6 7" key="1">
    <citation type="submission" date="2020-08" db="EMBL/GenBank/DDBJ databases">
        <authorList>
            <person name="Hejnol A."/>
        </authorList>
    </citation>
    <scope>NUCLEOTIDE SEQUENCE [LARGE SCALE GENOMIC DNA]</scope>
</reference>
<keyword evidence="3" id="KW-0808">Transferase</keyword>
<dbReference type="EC" id="2.3.2.15" evidence="1"/>
<evidence type="ECO:0000313" key="7">
    <source>
        <dbReference type="Proteomes" id="UP000549394"/>
    </source>
</evidence>
<dbReference type="GO" id="GO:0046938">
    <property type="term" value="P:phytochelatin biosynthetic process"/>
    <property type="evidence" value="ECO:0007669"/>
    <property type="project" value="InterPro"/>
</dbReference>
<dbReference type="GO" id="GO:0046872">
    <property type="term" value="F:metal ion binding"/>
    <property type="evidence" value="ECO:0007669"/>
    <property type="project" value="UniProtKB-KW"/>
</dbReference>
<sequence length="216" mass="24730">MATVVDINSDEGKVRLQNAKSNKSFHEWIQVVFSKQKFHSGCGLRTTAILLTAAEYARSNPTQKFIPECQQPFTEKGLMDSENFKAISSFEKLDKVGTTLDEVCRLMKSYNYNIKSFKASETSLKDFRALLAEVCKSQNSLMGVNYCLKTLQFKLPYGHHSPIAAYDDKTDSVLIMDTWPDHGEYWVDTSLLWESMDTLDIDSNERRGFYVLYNDI</sequence>
<dbReference type="EMBL" id="CAJFCJ010000004">
    <property type="protein sequence ID" value="CAD5113841.1"/>
    <property type="molecule type" value="Genomic_DNA"/>
</dbReference>
<dbReference type="InterPro" id="IPR040409">
    <property type="entry name" value="PCS-like"/>
</dbReference>
<keyword evidence="4" id="KW-0479">Metal-binding</keyword>
<gene>
    <name evidence="6" type="ORF">DGYR_LOCUS2769</name>
</gene>
<dbReference type="PANTHER" id="PTHR33447:SF20">
    <property type="entry name" value="GLUTATHIONE GAMMA-GLUTAMYLCYSTEINYLTRANSFERASE"/>
    <property type="match status" value="1"/>
</dbReference>
<dbReference type="Pfam" id="PF05023">
    <property type="entry name" value="Phytochelatin"/>
    <property type="match status" value="1"/>
</dbReference>
<evidence type="ECO:0000256" key="1">
    <source>
        <dbReference type="ARBA" id="ARBA00012468"/>
    </source>
</evidence>
<dbReference type="Proteomes" id="UP000549394">
    <property type="component" value="Unassembled WGS sequence"/>
</dbReference>
<dbReference type="PROSITE" id="PS51443">
    <property type="entry name" value="PCS"/>
    <property type="match status" value="1"/>
</dbReference>
<accession>A0A7I8VDT4</accession>
<keyword evidence="2" id="KW-0104">Cadmium</keyword>
<dbReference type="PANTHER" id="PTHR33447">
    <property type="entry name" value="GLUTATHIONE GAMMA-GLUTAMYLCYSTEINYLTRANSFERASE"/>
    <property type="match status" value="1"/>
</dbReference>
<evidence type="ECO:0000313" key="6">
    <source>
        <dbReference type="EMBL" id="CAD5113841.1"/>
    </source>
</evidence>
<dbReference type="InterPro" id="IPR038156">
    <property type="entry name" value="PCS_N_sf"/>
</dbReference>
<dbReference type="AlphaFoldDB" id="A0A7I8VDT4"/>
<dbReference type="InterPro" id="IPR038765">
    <property type="entry name" value="Papain-like_cys_pep_sf"/>
</dbReference>